<sequence length="508" mass="55550">MPSTTVKIARRPSSSRCDYLVTGIQMLLVLSLTIVFFSSHATGFVAPAVSSSRALPALVGNHQQHRSVFFASSIDETGDKNETPGAKKATRNPFKKAYRIYTGYATQLWKDTDPSERSKIADDKVAQTVRDMQHVLTSEHETLSSTSSGEASKQLLKACGDMLLVLEEENEKNKIETTEIAATTNAKAPKKEKKQRSILFGALMGAAVAGWVFSGNYIFTGLFCLVTILGQLEYYRMVMKTGVFPARKISVVGATSMFLTALFAPELHELCLPTFGTWAMIFKLTGRRKVATIPEIATTFTGMFYLGYVPSFWVRIRTMGSTMMEPTRLFPVTAAMRKYLFQKFGFLVPKTLVHLPITSGAVFIFWSWISLAFSDVGAYFVGRKFGKTKLGAVSPAAGATSPNKSVEGVIGGCIAGSLFSIAGAWAQKWPYFVVTGAIHGTMLALLGLIGDLTASMLKRDADLKDFGNLIPEHGGIMDRVDSFIWTAPYSFWVCAYIIPALKAVAKVP</sequence>
<dbReference type="UniPathway" id="UPA00557">
    <property type="reaction ID" value="UER00614"/>
</dbReference>
<keyword evidence="7" id="KW-0548">Nucleotidyltransferase</keyword>
<proteinExistence type="inferred from homology"/>
<evidence type="ECO:0000256" key="7">
    <source>
        <dbReference type="RuleBase" id="RU003938"/>
    </source>
</evidence>
<dbReference type="PANTHER" id="PTHR43535">
    <property type="entry name" value="PHOSPHATIDATE CYTIDYLYLTRANSFERASE"/>
    <property type="match status" value="1"/>
</dbReference>
<comment type="similarity">
    <text evidence="2 7">Belongs to the CDS family.</text>
</comment>
<comment type="catalytic activity">
    <reaction evidence="7">
        <text>a 1,2-diacyl-sn-glycero-3-phosphate + CTP + H(+) = a CDP-1,2-diacyl-sn-glycerol + diphosphate</text>
        <dbReference type="Rhea" id="RHEA:16229"/>
        <dbReference type="ChEBI" id="CHEBI:15378"/>
        <dbReference type="ChEBI" id="CHEBI:33019"/>
        <dbReference type="ChEBI" id="CHEBI:37563"/>
        <dbReference type="ChEBI" id="CHEBI:58332"/>
        <dbReference type="ChEBI" id="CHEBI:58608"/>
        <dbReference type="EC" id="2.7.7.41"/>
    </reaction>
</comment>
<feature type="transmembrane region" description="Helical" evidence="9">
    <location>
        <begin position="346"/>
        <end position="369"/>
    </location>
</feature>
<feature type="transmembrane region" description="Helical" evidence="9">
    <location>
        <begin position="20"/>
        <end position="46"/>
    </location>
</feature>
<feature type="transmembrane region" description="Helical" evidence="9">
    <location>
        <begin position="296"/>
        <end position="314"/>
    </location>
</feature>
<gene>
    <name evidence="10" type="ORF">PAUS00366_LOCUS908</name>
</gene>
<evidence type="ECO:0000313" key="10">
    <source>
        <dbReference type="EMBL" id="CAE0708188.1"/>
    </source>
</evidence>
<dbReference type="Pfam" id="PF01148">
    <property type="entry name" value="CTP_transf_1"/>
    <property type="match status" value="1"/>
</dbReference>
<dbReference type="GO" id="GO:0005886">
    <property type="term" value="C:plasma membrane"/>
    <property type="evidence" value="ECO:0007669"/>
    <property type="project" value="TreeGrafter"/>
</dbReference>
<dbReference type="AlphaFoldDB" id="A0A7S4A9R1"/>
<dbReference type="PROSITE" id="PS01315">
    <property type="entry name" value="CDS"/>
    <property type="match status" value="1"/>
</dbReference>
<evidence type="ECO:0000256" key="5">
    <source>
        <dbReference type="ARBA" id="ARBA00022989"/>
    </source>
</evidence>
<organism evidence="10">
    <name type="scientific">Pseudo-nitzschia australis</name>
    <dbReference type="NCBI Taxonomy" id="44445"/>
    <lineage>
        <taxon>Eukaryota</taxon>
        <taxon>Sar</taxon>
        <taxon>Stramenopiles</taxon>
        <taxon>Ochrophyta</taxon>
        <taxon>Bacillariophyta</taxon>
        <taxon>Bacillariophyceae</taxon>
        <taxon>Bacillariophycidae</taxon>
        <taxon>Bacillariales</taxon>
        <taxon>Bacillariaceae</taxon>
        <taxon>Pseudo-nitzschia</taxon>
    </lineage>
</organism>
<dbReference type="PANTHER" id="PTHR43535:SF1">
    <property type="entry name" value="PHOSPHATIDATE CYTIDYLYLTRANSFERASE"/>
    <property type="match status" value="1"/>
</dbReference>
<evidence type="ECO:0000256" key="9">
    <source>
        <dbReference type="SAM" id="Phobius"/>
    </source>
</evidence>
<feature type="region of interest" description="Disordered" evidence="8">
    <location>
        <begin position="71"/>
        <end position="90"/>
    </location>
</feature>
<keyword evidence="4 7" id="KW-0812">Transmembrane</keyword>
<keyword evidence="5 9" id="KW-1133">Transmembrane helix</keyword>
<evidence type="ECO:0000256" key="3">
    <source>
        <dbReference type="ARBA" id="ARBA00022679"/>
    </source>
</evidence>
<evidence type="ECO:0000256" key="6">
    <source>
        <dbReference type="ARBA" id="ARBA00023136"/>
    </source>
</evidence>
<keyword evidence="3 7" id="KW-0808">Transferase</keyword>
<comment type="pathway">
    <text evidence="7">Phospholipid metabolism; CDP-diacylglycerol biosynthesis; CDP-diacylglycerol from sn-glycerol 3-phosphate: step 3/3.</text>
</comment>
<evidence type="ECO:0000256" key="4">
    <source>
        <dbReference type="ARBA" id="ARBA00022692"/>
    </source>
</evidence>
<dbReference type="EC" id="2.7.7.41" evidence="7"/>
<dbReference type="InterPro" id="IPR000374">
    <property type="entry name" value="PC_trans"/>
</dbReference>
<dbReference type="GO" id="GO:0016024">
    <property type="term" value="P:CDP-diacylglycerol biosynthetic process"/>
    <property type="evidence" value="ECO:0007669"/>
    <property type="project" value="UniProtKB-UniPathway"/>
</dbReference>
<accession>A0A7S4A9R1</accession>
<dbReference type="GO" id="GO:0004605">
    <property type="term" value="F:phosphatidate cytidylyltransferase activity"/>
    <property type="evidence" value="ECO:0007669"/>
    <property type="project" value="UniProtKB-EC"/>
</dbReference>
<reference evidence="10" key="1">
    <citation type="submission" date="2021-01" db="EMBL/GenBank/DDBJ databases">
        <authorList>
            <person name="Corre E."/>
            <person name="Pelletier E."/>
            <person name="Niang G."/>
            <person name="Scheremetjew M."/>
            <person name="Finn R."/>
            <person name="Kale V."/>
            <person name="Holt S."/>
            <person name="Cochrane G."/>
            <person name="Meng A."/>
            <person name="Brown T."/>
            <person name="Cohen L."/>
        </authorList>
    </citation>
    <scope>NUCLEOTIDE SEQUENCE</scope>
    <source>
        <strain evidence="10">10249 10 AB</strain>
    </source>
</reference>
<name>A0A7S4A9R1_9STRA</name>
<dbReference type="EMBL" id="HBIX01001210">
    <property type="protein sequence ID" value="CAE0708188.1"/>
    <property type="molecule type" value="Transcribed_RNA"/>
</dbReference>
<feature type="transmembrane region" description="Helical" evidence="9">
    <location>
        <begin position="429"/>
        <end position="449"/>
    </location>
</feature>
<keyword evidence="6 9" id="KW-0472">Membrane</keyword>
<evidence type="ECO:0000256" key="8">
    <source>
        <dbReference type="SAM" id="MobiDB-lite"/>
    </source>
</evidence>
<evidence type="ECO:0000256" key="1">
    <source>
        <dbReference type="ARBA" id="ARBA00004141"/>
    </source>
</evidence>
<comment type="subcellular location">
    <subcellularLocation>
        <location evidence="1">Membrane</location>
        <topology evidence="1">Multi-pass membrane protein</topology>
    </subcellularLocation>
</comment>
<feature type="transmembrane region" description="Helical" evidence="9">
    <location>
        <begin position="249"/>
        <end position="265"/>
    </location>
</feature>
<protein>
    <recommendedName>
        <fullName evidence="7">Phosphatidate cytidylyltransferase</fullName>
        <ecNumber evidence="7">2.7.7.41</ecNumber>
    </recommendedName>
</protein>
<evidence type="ECO:0000256" key="2">
    <source>
        <dbReference type="ARBA" id="ARBA00010185"/>
    </source>
</evidence>